<keyword evidence="1" id="KW-1133">Transmembrane helix</keyword>
<feature type="signal peptide" evidence="2">
    <location>
        <begin position="1"/>
        <end position="20"/>
    </location>
</feature>
<dbReference type="SUPFAM" id="SSF48726">
    <property type="entry name" value="Immunoglobulin"/>
    <property type="match status" value="1"/>
</dbReference>
<sequence>MSAVCLKLITILCLSCTALSGPVSSGVEWRDFGGAVTIQCRLSEESQDSLNLRKGLSEEFEVFYKDVKSGKNTIGEEFKGRLQLDGVFPNIDILIKNLTSKDTGPYWCVYKKFDQKSSQNKKTKGAGSLLLVVAESQTHPSTDSTVQQCYPSNQSLVYVLICGAVLLGIIMCFLIWIILKDKSLRTKKKPRSVATNDVYEDMRGQLSR</sequence>
<feature type="transmembrane region" description="Helical" evidence="1">
    <location>
        <begin position="156"/>
        <end position="179"/>
    </location>
</feature>
<keyword evidence="4" id="KW-1185">Reference proteome</keyword>
<dbReference type="RefSeq" id="XP_029293942.1">
    <property type="nucleotide sequence ID" value="XM_029438082.1"/>
</dbReference>
<name>A0A6J2Q9B9_COTGO</name>
<evidence type="ECO:0000313" key="5">
    <source>
        <dbReference type="RefSeq" id="XP_029293942.1"/>
    </source>
</evidence>
<dbReference type="GO" id="GO:0002250">
    <property type="term" value="P:adaptive immune response"/>
    <property type="evidence" value="ECO:0007669"/>
    <property type="project" value="InterPro"/>
</dbReference>
<evidence type="ECO:0000256" key="2">
    <source>
        <dbReference type="SAM" id="SignalP"/>
    </source>
</evidence>
<evidence type="ECO:0000256" key="1">
    <source>
        <dbReference type="SAM" id="Phobius"/>
    </source>
</evidence>
<dbReference type="Pfam" id="PF07686">
    <property type="entry name" value="V-set"/>
    <property type="match status" value="1"/>
</dbReference>
<dbReference type="OrthoDB" id="8953200at2759"/>
<dbReference type="InterPro" id="IPR039090">
    <property type="entry name" value="CD7"/>
</dbReference>
<dbReference type="Proteomes" id="UP000504630">
    <property type="component" value="Chromosome 8"/>
</dbReference>
<dbReference type="InterPro" id="IPR013783">
    <property type="entry name" value="Ig-like_fold"/>
</dbReference>
<dbReference type="GO" id="GO:0016020">
    <property type="term" value="C:membrane"/>
    <property type="evidence" value="ECO:0007669"/>
    <property type="project" value="InterPro"/>
</dbReference>
<organism evidence="4 5">
    <name type="scientific">Cottoperca gobio</name>
    <name type="common">Frogmouth</name>
    <name type="synonym">Aphritis gobio</name>
    <dbReference type="NCBI Taxonomy" id="56716"/>
    <lineage>
        <taxon>Eukaryota</taxon>
        <taxon>Metazoa</taxon>
        <taxon>Chordata</taxon>
        <taxon>Craniata</taxon>
        <taxon>Vertebrata</taxon>
        <taxon>Euteleostomi</taxon>
        <taxon>Actinopterygii</taxon>
        <taxon>Neopterygii</taxon>
        <taxon>Teleostei</taxon>
        <taxon>Neoteleostei</taxon>
        <taxon>Acanthomorphata</taxon>
        <taxon>Eupercaria</taxon>
        <taxon>Perciformes</taxon>
        <taxon>Notothenioidei</taxon>
        <taxon>Bovichtidae</taxon>
        <taxon>Cottoperca</taxon>
    </lineage>
</organism>
<proteinExistence type="predicted"/>
<reference evidence="5" key="1">
    <citation type="submission" date="2025-08" db="UniProtKB">
        <authorList>
            <consortium name="RefSeq"/>
        </authorList>
    </citation>
    <scope>IDENTIFICATION</scope>
</reference>
<evidence type="ECO:0000259" key="3">
    <source>
        <dbReference type="Pfam" id="PF07686"/>
    </source>
</evidence>
<dbReference type="KEGG" id="cgob:115012459"/>
<dbReference type="InterPro" id="IPR013106">
    <property type="entry name" value="Ig_V-set"/>
</dbReference>
<feature type="chain" id="PRO_5026800249" evidence="2">
    <location>
        <begin position="21"/>
        <end position="208"/>
    </location>
</feature>
<dbReference type="InParanoid" id="A0A6J2Q9B9"/>
<dbReference type="PANTHER" id="PTHR15343">
    <property type="entry name" value="CD7"/>
    <property type="match status" value="1"/>
</dbReference>
<keyword evidence="2" id="KW-0732">Signal</keyword>
<dbReference type="PANTHER" id="PTHR15343:SF0">
    <property type="entry name" value="T-CELL ANTIGEN CD7"/>
    <property type="match status" value="1"/>
</dbReference>
<dbReference type="GeneID" id="115012459"/>
<dbReference type="Gene3D" id="2.60.40.10">
    <property type="entry name" value="Immunoglobulins"/>
    <property type="match status" value="1"/>
</dbReference>
<keyword evidence="1" id="KW-0472">Membrane</keyword>
<gene>
    <name evidence="5" type="primary">LOC115012459</name>
</gene>
<accession>A0A6J2Q9B9</accession>
<feature type="domain" description="Immunoglobulin V-set" evidence="3">
    <location>
        <begin position="33"/>
        <end position="121"/>
    </location>
</feature>
<evidence type="ECO:0000313" key="4">
    <source>
        <dbReference type="Proteomes" id="UP000504630"/>
    </source>
</evidence>
<protein>
    <submittedName>
        <fullName evidence="5">Uncharacterized protein LOC115012459</fullName>
    </submittedName>
</protein>
<dbReference type="GO" id="GO:0038023">
    <property type="term" value="F:signaling receptor activity"/>
    <property type="evidence" value="ECO:0007669"/>
    <property type="project" value="InterPro"/>
</dbReference>
<keyword evidence="1" id="KW-0812">Transmembrane</keyword>
<dbReference type="InterPro" id="IPR036179">
    <property type="entry name" value="Ig-like_dom_sf"/>
</dbReference>
<dbReference type="AlphaFoldDB" id="A0A6J2Q9B9"/>